<gene>
    <name evidence="2" type="ORF">B0I33_112146</name>
</gene>
<protein>
    <recommendedName>
        <fullName evidence="4">Secreted protein</fullName>
    </recommendedName>
</protein>
<evidence type="ECO:0008006" key="4">
    <source>
        <dbReference type="Google" id="ProtNLM"/>
    </source>
</evidence>
<keyword evidence="3" id="KW-1185">Reference proteome</keyword>
<dbReference type="AlphaFoldDB" id="A0A2T0LMG1"/>
<organism evidence="2 3">
    <name type="scientific">Prauserella shujinwangii</name>
    <dbReference type="NCBI Taxonomy" id="1453103"/>
    <lineage>
        <taxon>Bacteria</taxon>
        <taxon>Bacillati</taxon>
        <taxon>Actinomycetota</taxon>
        <taxon>Actinomycetes</taxon>
        <taxon>Pseudonocardiales</taxon>
        <taxon>Pseudonocardiaceae</taxon>
        <taxon>Prauserella</taxon>
    </lineage>
</organism>
<evidence type="ECO:0000313" key="3">
    <source>
        <dbReference type="Proteomes" id="UP000238362"/>
    </source>
</evidence>
<feature type="signal peptide" evidence="1">
    <location>
        <begin position="1"/>
        <end position="22"/>
    </location>
</feature>
<keyword evidence="1" id="KW-0732">Signal</keyword>
<accession>A0A2T0LMG1</accession>
<dbReference type="RefSeq" id="WP_106181579.1">
    <property type="nucleotide sequence ID" value="NZ_PVNH01000012.1"/>
</dbReference>
<proteinExistence type="predicted"/>
<feature type="chain" id="PRO_5038775088" description="Secreted protein" evidence="1">
    <location>
        <begin position="23"/>
        <end position="146"/>
    </location>
</feature>
<reference evidence="2 3" key="1">
    <citation type="submission" date="2018-03" db="EMBL/GenBank/DDBJ databases">
        <title>Genomic Encyclopedia of Type Strains, Phase III (KMG-III): the genomes of soil and plant-associated and newly described type strains.</title>
        <authorList>
            <person name="Whitman W."/>
        </authorList>
    </citation>
    <scope>NUCLEOTIDE SEQUENCE [LARGE SCALE GENOMIC DNA]</scope>
    <source>
        <strain evidence="2 3">CGMCC 4.7125</strain>
    </source>
</reference>
<dbReference type="EMBL" id="PVNH01000012">
    <property type="protein sequence ID" value="PRX44268.1"/>
    <property type="molecule type" value="Genomic_DNA"/>
</dbReference>
<comment type="caution">
    <text evidence="2">The sequence shown here is derived from an EMBL/GenBank/DDBJ whole genome shotgun (WGS) entry which is preliminary data.</text>
</comment>
<dbReference type="Proteomes" id="UP000238362">
    <property type="component" value="Unassembled WGS sequence"/>
</dbReference>
<evidence type="ECO:0000256" key="1">
    <source>
        <dbReference type="SAM" id="SignalP"/>
    </source>
</evidence>
<dbReference type="OrthoDB" id="3636671at2"/>
<sequence length="146" mass="14865">MRTRVVLAAVAAAALLPLAACSGEAGPEPKRSPDPGPGALYDKIDLLMNDPCFREPTGLAPPECEKYVTQLASVPGNAAKYAGGDHPELKDAGSALGEAIAAYRDNGCAKAAAAPACSQALRDVADALREVEAEIATLPGVTANPR</sequence>
<name>A0A2T0LMG1_9PSEU</name>
<evidence type="ECO:0000313" key="2">
    <source>
        <dbReference type="EMBL" id="PRX44268.1"/>
    </source>
</evidence>